<reference evidence="3" key="1">
    <citation type="journal article" date="2020" name="Stud. Mycol.">
        <title>101 Dothideomycetes genomes: a test case for predicting lifestyles and emergence of pathogens.</title>
        <authorList>
            <person name="Haridas S."/>
            <person name="Albert R."/>
            <person name="Binder M."/>
            <person name="Bloem J."/>
            <person name="Labutti K."/>
            <person name="Salamov A."/>
            <person name="Andreopoulos B."/>
            <person name="Baker S."/>
            <person name="Barry K."/>
            <person name="Bills G."/>
            <person name="Bluhm B."/>
            <person name="Cannon C."/>
            <person name="Castanera R."/>
            <person name="Culley D."/>
            <person name="Daum C."/>
            <person name="Ezra D."/>
            <person name="Gonzalez J."/>
            <person name="Henrissat B."/>
            <person name="Kuo A."/>
            <person name="Liang C."/>
            <person name="Lipzen A."/>
            <person name="Lutzoni F."/>
            <person name="Magnuson J."/>
            <person name="Mondo S."/>
            <person name="Nolan M."/>
            <person name="Ohm R."/>
            <person name="Pangilinan J."/>
            <person name="Park H.-J."/>
            <person name="Ramirez L."/>
            <person name="Alfaro M."/>
            <person name="Sun H."/>
            <person name="Tritt A."/>
            <person name="Yoshinaga Y."/>
            <person name="Zwiers L.-H."/>
            <person name="Turgeon B."/>
            <person name="Goodwin S."/>
            <person name="Spatafora J."/>
            <person name="Crous P."/>
            <person name="Grigoriev I."/>
        </authorList>
    </citation>
    <scope>NUCLEOTIDE SEQUENCE</scope>
    <source>
        <strain evidence="3">CBS 473.64</strain>
    </source>
</reference>
<evidence type="ECO:0000313" key="4">
    <source>
        <dbReference type="Proteomes" id="UP000799753"/>
    </source>
</evidence>
<evidence type="ECO:0000313" key="3">
    <source>
        <dbReference type="EMBL" id="KAF2638003.1"/>
    </source>
</evidence>
<evidence type="ECO:0000256" key="2">
    <source>
        <dbReference type="SAM" id="Phobius"/>
    </source>
</evidence>
<feature type="transmembrane region" description="Helical" evidence="2">
    <location>
        <begin position="524"/>
        <end position="548"/>
    </location>
</feature>
<gene>
    <name evidence="3" type="ORF">P280DRAFT_529626</name>
</gene>
<protein>
    <submittedName>
        <fullName evidence="3">Uncharacterized protein</fullName>
    </submittedName>
</protein>
<keyword evidence="2" id="KW-1133">Transmembrane helix</keyword>
<proteinExistence type="predicted"/>
<dbReference type="Proteomes" id="UP000799753">
    <property type="component" value="Unassembled WGS sequence"/>
</dbReference>
<organism evidence="3 4">
    <name type="scientific">Massarina eburnea CBS 473.64</name>
    <dbReference type="NCBI Taxonomy" id="1395130"/>
    <lineage>
        <taxon>Eukaryota</taxon>
        <taxon>Fungi</taxon>
        <taxon>Dikarya</taxon>
        <taxon>Ascomycota</taxon>
        <taxon>Pezizomycotina</taxon>
        <taxon>Dothideomycetes</taxon>
        <taxon>Pleosporomycetidae</taxon>
        <taxon>Pleosporales</taxon>
        <taxon>Massarineae</taxon>
        <taxon>Massarinaceae</taxon>
        <taxon>Massarina</taxon>
    </lineage>
</organism>
<feature type="region of interest" description="Disordered" evidence="1">
    <location>
        <begin position="1"/>
        <end position="24"/>
    </location>
</feature>
<accession>A0A6A6RUE0</accession>
<evidence type="ECO:0000256" key="1">
    <source>
        <dbReference type="SAM" id="MobiDB-lite"/>
    </source>
</evidence>
<keyword evidence="4" id="KW-1185">Reference proteome</keyword>
<keyword evidence="2" id="KW-0472">Membrane</keyword>
<sequence length="633" mass="71441">MDNSPGLLSPDRVNSNESRPFGHIHDDAPSAYERPYDDLNVHHDGDIAMHNMNEPHSGQTISPVYSNRDYSYQPAGGAFESDTKTLLSVAKRYDHRESRKFLFQQGTYRLLITLGFSILIVVSRKAYEGFKNPFIMNKTQVRVFNALLLGLSLGLDLNLASSLKSCAVILRWYFLTRRYVSLEVFDLILGLETLTNVGKLMIISLPGIGPRGPLKFLRRFPWFREGRDDDTRFTWIHSLFFWPIDPSNMSLQAWGNVTVTNLNTWSEEIPSQGRWASSTGMEAAWIHGMEATGYPTTELNDKQVDKLDSPDLSSFAGTRLYRGDGFHQYSVQAKASYKKLATKESEQGDHENGIYIEIKSQKYPLISRTNGSLTFIASTFKFCGPHCTNIAVFQDQGSDHIKVPSLFFCNSELSKIKGTAEEFVNLSPADEKVLYSNDEFARIAAGAIAWTGIKIGDWADRQARYYLGGSKWSPYEVADSKTVKELLARFTIGATAAFDDHGIRYNLNDQPCRPVQGQQLWVDWPYVLGLLGSICSIQLVALICLLAWGNKSVIRDKPFFSLAMLRSPVVDRVGREGMNMSGEELKRHPKLRWKKIKYDYTEGKDGEPNKVDVAFLGRGAYEARRSWAPGIYT</sequence>
<dbReference type="OrthoDB" id="3596604at2759"/>
<dbReference type="EMBL" id="MU006791">
    <property type="protein sequence ID" value="KAF2638003.1"/>
    <property type="molecule type" value="Genomic_DNA"/>
</dbReference>
<dbReference type="AlphaFoldDB" id="A0A6A6RUE0"/>
<name>A0A6A6RUE0_9PLEO</name>
<keyword evidence="2" id="KW-0812">Transmembrane</keyword>